<sequence length="288" mass="32365">MQIFQWLFKVTQEQQPRETTPTDKEIIGTVKKKAESKDLVLVKRSDAYRRRSSKGYQDDEVELKDSDSFTILYSRGNAKACFYSTLNLKRLGSLGKGQNWMQSLRLKEEELARQLVMGHKVDLAAHVGNKVLPLCDAPASASTTMNDQCGSSEKKDKPKGERTRAISRMKELLRWASAAKSEKGGKHISRKVLLFRNRGALKHGDESSPKISFRWEVGSCSNSSSVYSGFSLASSTNGRTSISPTSEDISTSDCNKEKTTLANQDEEWRPSRRGNWITTDEDFVVLEL</sequence>
<feature type="region of interest" description="Disordered" evidence="1">
    <location>
        <begin position="235"/>
        <end position="268"/>
    </location>
</feature>
<dbReference type="OMA" id="ILHWLFK"/>
<protein>
    <submittedName>
        <fullName evidence="3">Uncharacterized protein LOC104585841</fullName>
    </submittedName>
</protein>
<dbReference type="KEGG" id="nnu:104585841"/>
<keyword evidence="2" id="KW-1185">Reference proteome</keyword>
<feature type="compositionally biased region" description="Polar residues" evidence="1">
    <location>
        <begin position="141"/>
        <end position="151"/>
    </location>
</feature>
<name>A0A1U7YTT0_NELNU</name>
<dbReference type="Proteomes" id="UP000189703">
    <property type="component" value="Unplaced"/>
</dbReference>
<feature type="compositionally biased region" description="Basic and acidic residues" evidence="1">
    <location>
        <begin position="152"/>
        <end position="163"/>
    </location>
</feature>
<dbReference type="eggNOG" id="ENOG502QSJC">
    <property type="taxonomic scope" value="Eukaryota"/>
</dbReference>
<accession>A0A1U7YTT0</accession>
<reference evidence="3" key="1">
    <citation type="submission" date="2025-08" db="UniProtKB">
        <authorList>
            <consortium name="RefSeq"/>
        </authorList>
    </citation>
    <scope>IDENTIFICATION</scope>
</reference>
<feature type="region of interest" description="Disordered" evidence="1">
    <location>
        <begin position="141"/>
        <end position="163"/>
    </location>
</feature>
<evidence type="ECO:0000256" key="1">
    <source>
        <dbReference type="SAM" id="MobiDB-lite"/>
    </source>
</evidence>
<dbReference type="FunCoup" id="A0A1U7YTT0">
    <property type="interactions" value="51"/>
</dbReference>
<dbReference type="RefSeq" id="XP_010241146.1">
    <property type="nucleotide sequence ID" value="XM_010242844.2"/>
</dbReference>
<gene>
    <name evidence="3" type="primary">LOC104585841</name>
</gene>
<dbReference type="OrthoDB" id="1889663at2759"/>
<evidence type="ECO:0000313" key="2">
    <source>
        <dbReference type="Proteomes" id="UP000189703"/>
    </source>
</evidence>
<dbReference type="GeneID" id="104585841"/>
<evidence type="ECO:0000313" key="3">
    <source>
        <dbReference type="RefSeq" id="XP_010241146.1"/>
    </source>
</evidence>
<organism evidence="2 3">
    <name type="scientific">Nelumbo nucifera</name>
    <name type="common">Sacred lotus</name>
    <dbReference type="NCBI Taxonomy" id="4432"/>
    <lineage>
        <taxon>Eukaryota</taxon>
        <taxon>Viridiplantae</taxon>
        <taxon>Streptophyta</taxon>
        <taxon>Embryophyta</taxon>
        <taxon>Tracheophyta</taxon>
        <taxon>Spermatophyta</taxon>
        <taxon>Magnoliopsida</taxon>
        <taxon>Proteales</taxon>
        <taxon>Nelumbonaceae</taxon>
        <taxon>Nelumbo</taxon>
    </lineage>
</organism>
<dbReference type="PANTHER" id="PTHR36038">
    <property type="entry name" value="OS06G0102750 PROTEIN"/>
    <property type="match status" value="1"/>
</dbReference>
<dbReference type="PANTHER" id="PTHR36038:SF3">
    <property type="entry name" value="OVATE FAMILY PROTEIN"/>
    <property type="match status" value="1"/>
</dbReference>
<proteinExistence type="predicted"/>
<feature type="compositionally biased region" description="Polar residues" evidence="1">
    <location>
        <begin position="235"/>
        <end position="253"/>
    </location>
</feature>
<dbReference type="AlphaFoldDB" id="A0A1U7YTT0"/>